<evidence type="ECO:0000256" key="1">
    <source>
        <dbReference type="ARBA" id="ARBA00010641"/>
    </source>
</evidence>
<dbReference type="InterPro" id="IPR014284">
    <property type="entry name" value="RNA_pol_sigma-70_dom"/>
</dbReference>
<dbReference type="NCBIfam" id="TIGR02937">
    <property type="entry name" value="sigma70-ECF"/>
    <property type="match status" value="1"/>
</dbReference>
<sequence>MEMENGVTLPGNYSQASGILPKEILSSDPLWDSLKAGNYSAFEKIFKLNYPSLFNYGLRFNQDEDEVKDCIQILFLNIWERKEFLGSSDSIRNYLMASLRRLILKRLKSNSIFVELGAENPEFHIELSAESQMIYDQTLTENNNLLQDAIQNLPDRQKEALYLKFYNDRSFADIAAIMNISTRAVYKLIYKALDSLNEELVLQSDKASFLIGSFILFLQAAFFNILSKSTFLENLQTFAEDLTI</sequence>
<dbReference type="InterPro" id="IPR036388">
    <property type="entry name" value="WH-like_DNA-bd_sf"/>
</dbReference>
<dbReference type="OrthoDB" id="9150024at2"/>
<dbReference type="InterPro" id="IPR013324">
    <property type="entry name" value="RNA_pol_sigma_r3/r4-like"/>
</dbReference>
<feature type="domain" description="RNA polymerase sigma factor 70 region 4 type 2" evidence="6">
    <location>
        <begin position="145"/>
        <end position="194"/>
    </location>
</feature>
<dbReference type="InterPro" id="IPR013325">
    <property type="entry name" value="RNA_pol_sigma_r2"/>
</dbReference>
<organism evidence="7 8">
    <name type="scientific">Dyadobacter psychrotolerans</name>
    <dbReference type="NCBI Taxonomy" id="2541721"/>
    <lineage>
        <taxon>Bacteria</taxon>
        <taxon>Pseudomonadati</taxon>
        <taxon>Bacteroidota</taxon>
        <taxon>Cytophagia</taxon>
        <taxon>Cytophagales</taxon>
        <taxon>Spirosomataceae</taxon>
        <taxon>Dyadobacter</taxon>
    </lineage>
</organism>
<dbReference type="Pfam" id="PF04542">
    <property type="entry name" value="Sigma70_r2"/>
    <property type="match status" value="1"/>
</dbReference>
<reference evidence="7 8" key="1">
    <citation type="submission" date="2019-03" db="EMBL/GenBank/DDBJ databases">
        <title>Dyadobacter AR-3-6 sp. nov., isolated from arctic soil.</title>
        <authorList>
            <person name="Chaudhary D.K."/>
        </authorList>
    </citation>
    <scope>NUCLEOTIDE SEQUENCE [LARGE SCALE GENOMIC DNA]</scope>
    <source>
        <strain evidence="7 8">AR-3-6</strain>
    </source>
</reference>
<dbReference type="Proteomes" id="UP000294850">
    <property type="component" value="Unassembled WGS sequence"/>
</dbReference>
<evidence type="ECO:0000259" key="6">
    <source>
        <dbReference type="Pfam" id="PF08281"/>
    </source>
</evidence>
<dbReference type="AlphaFoldDB" id="A0A4R5DK58"/>
<proteinExistence type="inferred from homology"/>
<dbReference type="CDD" id="cd06171">
    <property type="entry name" value="Sigma70_r4"/>
    <property type="match status" value="1"/>
</dbReference>
<keyword evidence="2" id="KW-0805">Transcription regulation</keyword>
<dbReference type="GO" id="GO:0006352">
    <property type="term" value="P:DNA-templated transcription initiation"/>
    <property type="evidence" value="ECO:0007669"/>
    <property type="project" value="InterPro"/>
</dbReference>
<feature type="domain" description="RNA polymerase sigma-70 region 2" evidence="5">
    <location>
        <begin position="46"/>
        <end position="110"/>
    </location>
</feature>
<dbReference type="EMBL" id="SMFL01000005">
    <property type="protein sequence ID" value="TDE14532.1"/>
    <property type="molecule type" value="Genomic_DNA"/>
</dbReference>
<protein>
    <submittedName>
        <fullName evidence="7">Sigma-70 family RNA polymerase sigma factor</fullName>
    </submittedName>
</protein>
<dbReference type="PANTHER" id="PTHR43133">
    <property type="entry name" value="RNA POLYMERASE ECF-TYPE SIGMA FACTO"/>
    <property type="match status" value="1"/>
</dbReference>
<evidence type="ECO:0000313" key="8">
    <source>
        <dbReference type="Proteomes" id="UP000294850"/>
    </source>
</evidence>
<dbReference type="Gene3D" id="1.10.10.10">
    <property type="entry name" value="Winged helix-like DNA-binding domain superfamily/Winged helix DNA-binding domain"/>
    <property type="match status" value="1"/>
</dbReference>
<evidence type="ECO:0000256" key="2">
    <source>
        <dbReference type="ARBA" id="ARBA00023015"/>
    </source>
</evidence>
<name>A0A4R5DK58_9BACT</name>
<dbReference type="GO" id="GO:0003677">
    <property type="term" value="F:DNA binding"/>
    <property type="evidence" value="ECO:0007669"/>
    <property type="project" value="InterPro"/>
</dbReference>
<comment type="caution">
    <text evidence="7">The sequence shown here is derived from an EMBL/GenBank/DDBJ whole genome shotgun (WGS) entry which is preliminary data.</text>
</comment>
<evidence type="ECO:0000256" key="3">
    <source>
        <dbReference type="ARBA" id="ARBA00023082"/>
    </source>
</evidence>
<comment type="similarity">
    <text evidence="1">Belongs to the sigma-70 factor family. ECF subfamily.</text>
</comment>
<evidence type="ECO:0000259" key="5">
    <source>
        <dbReference type="Pfam" id="PF04542"/>
    </source>
</evidence>
<dbReference type="PANTHER" id="PTHR43133:SF46">
    <property type="entry name" value="RNA POLYMERASE SIGMA-70 FACTOR ECF SUBFAMILY"/>
    <property type="match status" value="1"/>
</dbReference>
<gene>
    <name evidence="7" type="ORF">E0F88_15145</name>
</gene>
<dbReference type="Gene3D" id="1.10.1740.10">
    <property type="match status" value="1"/>
</dbReference>
<keyword evidence="4" id="KW-0804">Transcription</keyword>
<keyword evidence="8" id="KW-1185">Reference proteome</keyword>
<dbReference type="InterPro" id="IPR039425">
    <property type="entry name" value="RNA_pol_sigma-70-like"/>
</dbReference>
<dbReference type="GO" id="GO:0016987">
    <property type="term" value="F:sigma factor activity"/>
    <property type="evidence" value="ECO:0007669"/>
    <property type="project" value="UniProtKB-KW"/>
</dbReference>
<dbReference type="Pfam" id="PF08281">
    <property type="entry name" value="Sigma70_r4_2"/>
    <property type="match status" value="1"/>
</dbReference>
<dbReference type="InterPro" id="IPR013249">
    <property type="entry name" value="RNA_pol_sigma70_r4_t2"/>
</dbReference>
<evidence type="ECO:0000256" key="4">
    <source>
        <dbReference type="ARBA" id="ARBA00023163"/>
    </source>
</evidence>
<evidence type="ECO:0000313" key="7">
    <source>
        <dbReference type="EMBL" id="TDE14532.1"/>
    </source>
</evidence>
<dbReference type="SUPFAM" id="SSF88659">
    <property type="entry name" value="Sigma3 and sigma4 domains of RNA polymerase sigma factors"/>
    <property type="match status" value="1"/>
</dbReference>
<accession>A0A4R5DK58</accession>
<dbReference type="SUPFAM" id="SSF88946">
    <property type="entry name" value="Sigma2 domain of RNA polymerase sigma factors"/>
    <property type="match status" value="1"/>
</dbReference>
<keyword evidence="3" id="KW-0731">Sigma factor</keyword>
<dbReference type="InterPro" id="IPR007627">
    <property type="entry name" value="RNA_pol_sigma70_r2"/>
</dbReference>